<dbReference type="AlphaFoldDB" id="A0A2Z6QSY0"/>
<evidence type="ECO:0000256" key="1">
    <source>
        <dbReference type="SAM" id="Phobius"/>
    </source>
</evidence>
<dbReference type="Proteomes" id="UP000247702">
    <property type="component" value="Unassembled WGS sequence"/>
</dbReference>
<organism evidence="2 4">
    <name type="scientific">Rhizophagus clarus</name>
    <dbReference type="NCBI Taxonomy" id="94130"/>
    <lineage>
        <taxon>Eukaryota</taxon>
        <taxon>Fungi</taxon>
        <taxon>Fungi incertae sedis</taxon>
        <taxon>Mucoromycota</taxon>
        <taxon>Glomeromycotina</taxon>
        <taxon>Glomeromycetes</taxon>
        <taxon>Glomerales</taxon>
        <taxon>Glomeraceae</taxon>
        <taxon>Rhizophagus</taxon>
    </lineage>
</organism>
<accession>A0A2Z6QSY0</accession>
<reference evidence="3" key="2">
    <citation type="submission" date="2019-10" db="EMBL/GenBank/DDBJ databases">
        <title>Conservation and host-specific expression of non-tandemly repeated heterogenous ribosome RNA gene in arbuscular mycorrhizal fungi.</title>
        <authorList>
            <person name="Maeda T."/>
            <person name="Kobayashi Y."/>
            <person name="Nakagawa T."/>
            <person name="Ezawa T."/>
            <person name="Yamaguchi K."/>
            <person name="Bino T."/>
            <person name="Nishimoto Y."/>
            <person name="Shigenobu S."/>
            <person name="Kawaguchi M."/>
        </authorList>
    </citation>
    <scope>NUCLEOTIDE SEQUENCE</scope>
    <source>
        <strain evidence="3">HR1</strain>
    </source>
</reference>
<dbReference type="OrthoDB" id="2340358at2759"/>
<reference evidence="2 4" key="1">
    <citation type="submission" date="2017-11" db="EMBL/GenBank/DDBJ databases">
        <title>The genome of Rhizophagus clarus HR1 reveals common genetic basis of auxotrophy among arbuscular mycorrhizal fungi.</title>
        <authorList>
            <person name="Kobayashi Y."/>
        </authorList>
    </citation>
    <scope>NUCLEOTIDE SEQUENCE [LARGE SCALE GENOMIC DNA]</scope>
    <source>
        <strain evidence="2 4">HR1</strain>
    </source>
</reference>
<dbReference type="Proteomes" id="UP000615446">
    <property type="component" value="Unassembled WGS sequence"/>
</dbReference>
<protein>
    <submittedName>
        <fullName evidence="2">Uncharacterized protein</fullName>
    </submittedName>
</protein>
<keyword evidence="1" id="KW-0472">Membrane</keyword>
<evidence type="ECO:0000313" key="4">
    <source>
        <dbReference type="Proteomes" id="UP000247702"/>
    </source>
</evidence>
<evidence type="ECO:0000313" key="2">
    <source>
        <dbReference type="EMBL" id="GBB87841.1"/>
    </source>
</evidence>
<keyword evidence="1" id="KW-1133">Transmembrane helix</keyword>
<keyword evidence="1" id="KW-0812">Transmembrane</keyword>
<feature type="transmembrane region" description="Helical" evidence="1">
    <location>
        <begin position="55"/>
        <end position="79"/>
    </location>
</feature>
<name>A0A2Z6QSY0_9GLOM</name>
<dbReference type="EMBL" id="BEXD01000484">
    <property type="protein sequence ID" value="GBB87841.1"/>
    <property type="molecule type" value="Genomic_DNA"/>
</dbReference>
<dbReference type="EMBL" id="BLAL01000059">
    <property type="protein sequence ID" value="GES82196.1"/>
    <property type="molecule type" value="Genomic_DNA"/>
</dbReference>
<gene>
    <name evidence="3" type="ORF">RCL2_000941600</name>
    <name evidence="2" type="ORF">RclHR1_14330003</name>
</gene>
<keyword evidence="4" id="KW-1185">Reference proteome</keyword>
<evidence type="ECO:0000313" key="3">
    <source>
        <dbReference type="EMBL" id="GES82196.1"/>
    </source>
</evidence>
<comment type="caution">
    <text evidence="2">The sequence shown here is derived from an EMBL/GenBank/DDBJ whole genome shotgun (WGS) entry which is preliminary data.</text>
</comment>
<sequence>MMTQCCYCVPLKAGVVISSLIWLIYGGYMTISNILNIASPDETTHKNANAFNMYYISMIVLYGLVVIGAAFGLFAVALANKFNMLLIYSKIAYGIIAIEVISSILGFTVIVLFLSPIFLTYLIIGAAFAITISVHFAMVVSAYAQQRGKKEAAVNMNNKQLNDAL</sequence>
<feature type="transmembrane region" description="Helical" evidence="1">
    <location>
        <begin position="91"/>
        <end position="113"/>
    </location>
</feature>
<feature type="transmembrane region" description="Helical" evidence="1">
    <location>
        <begin position="119"/>
        <end position="140"/>
    </location>
</feature>
<proteinExistence type="predicted"/>
<feature type="transmembrane region" description="Helical" evidence="1">
    <location>
        <begin position="12"/>
        <end position="35"/>
    </location>
</feature>